<dbReference type="GO" id="GO:0004806">
    <property type="term" value="F:triacylglycerol lipase activity"/>
    <property type="evidence" value="ECO:0007669"/>
    <property type="project" value="TreeGrafter"/>
</dbReference>
<gene>
    <name evidence="4" type="ORF">N7476_002962</name>
</gene>
<keyword evidence="5" id="KW-1185">Reference proteome</keyword>
<dbReference type="PANTHER" id="PTHR44169">
    <property type="entry name" value="NADPH-DEPENDENT 1-ACYLDIHYDROXYACETONE PHOSPHATE REDUCTASE"/>
    <property type="match status" value="1"/>
</dbReference>
<dbReference type="EMBL" id="JAPZBO010000002">
    <property type="protein sequence ID" value="KAJ5324362.1"/>
    <property type="molecule type" value="Genomic_DNA"/>
</dbReference>
<dbReference type="GO" id="GO:0019433">
    <property type="term" value="P:triglyceride catabolic process"/>
    <property type="evidence" value="ECO:0007669"/>
    <property type="project" value="TreeGrafter"/>
</dbReference>
<dbReference type="GO" id="GO:0000140">
    <property type="term" value="F:acylglycerone-phosphate reductase (NADP+) activity"/>
    <property type="evidence" value="ECO:0007669"/>
    <property type="project" value="TreeGrafter"/>
</dbReference>
<dbReference type="GO" id="GO:0006654">
    <property type="term" value="P:phosphatidic acid biosynthetic process"/>
    <property type="evidence" value="ECO:0007669"/>
    <property type="project" value="TreeGrafter"/>
</dbReference>
<dbReference type="InterPro" id="IPR002347">
    <property type="entry name" value="SDR_fam"/>
</dbReference>
<dbReference type="Pfam" id="PF00106">
    <property type="entry name" value="adh_short"/>
    <property type="match status" value="1"/>
</dbReference>
<dbReference type="PRINTS" id="PR00081">
    <property type="entry name" value="GDHRDH"/>
</dbReference>
<reference evidence="4" key="1">
    <citation type="submission" date="2022-12" db="EMBL/GenBank/DDBJ databases">
        <authorList>
            <person name="Petersen C."/>
        </authorList>
    </citation>
    <scope>NUCLEOTIDE SEQUENCE</scope>
    <source>
        <strain evidence="4">IBT 21472</strain>
    </source>
</reference>
<accession>A0A9W9U8P1</accession>
<evidence type="ECO:0000313" key="4">
    <source>
        <dbReference type="EMBL" id="KAJ5324362.1"/>
    </source>
</evidence>
<dbReference type="Proteomes" id="UP001147746">
    <property type="component" value="Unassembled WGS sequence"/>
</dbReference>
<evidence type="ECO:0000256" key="2">
    <source>
        <dbReference type="ARBA" id="ARBA00023002"/>
    </source>
</evidence>
<keyword evidence="2" id="KW-0560">Oxidoreductase</keyword>
<comment type="caution">
    <text evidence="4">The sequence shown here is derived from an EMBL/GenBank/DDBJ whole genome shotgun (WGS) entry which is preliminary data.</text>
</comment>
<dbReference type="InterPro" id="IPR036291">
    <property type="entry name" value="NAD(P)-bd_dom_sf"/>
</dbReference>
<name>A0A9W9U8P1_9EURO</name>
<comment type="similarity">
    <text evidence="1 3">Belongs to the short-chain dehydrogenases/reductases (SDR) family.</text>
</comment>
<dbReference type="PRINTS" id="PR00080">
    <property type="entry name" value="SDRFAMILY"/>
</dbReference>
<evidence type="ECO:0000313" key="5">
    <source>
        <dbReference type="Proteomes" id="UP001147746"/>
    </source>
</evidence>
<dbReference type="GO" id="GO:0005811">
    <property type="term" value="C:lipid droplet"/>
    <property type="evidence" value="ECO:0007669"/>
    <property type="project" value="TreeGrafter"/>
</dbReference>
<dbReference type="PANTHER" id="PTHR44169:SF6">
    <property type="entry name" value="NADPH-DEPENDENT 1-ACYLDIHYDROXYACETONE PHOSPHATE REDUCTASE"/>
    <property type="match status" value="1"/>
</dbReference>
<organism evidence="4 5">
    <name type="scientific">Penicillium atrosanguineum</name>
    <dbReference type="NCBI Taxonomy" id="1132637"/>
    <lineage>
        <taxon>Eukaryota</taxon>
        <taxon>Fungi</taxon>
        <taxon>Dikarya</taxon>
        <taxon>Ascomycota</taxon>
        <taxon>Pezizomycotina</taxon>
        <taxon>Eurotiomycetes</taxon>
        <taxon>Eurotiomycetidae</taxon>
        <taxon>Eurotiales</taxon>
        <taxon>Aspergillaceae</taxon>
        <taxon>Penicillium</taxon>
    </lineage>
</organism>
<proteinExistence type="inferred from homology"/>
<reference evidence="4" key="2">
    <citation type="journal article" date="2023" name="IMA Fungus">
        <title>Comparative genomic study of the Penicillium genus elucidates a diverse pangenome and 15 lateral gene transfer events.</title>
        <authorList>
            <person name="Petersen C."/>
            <person name="Sorensen T."/>
            <person name="Nielsen M.R."/>
            <person name="Sondergaard T.E."/>
            <person name="Sorensen J.L."/>
            <person name="Fitzpatrick D.A."/>
            <person name="Frisvad J.C."/>
            <person name="Nielsen K.L."/>
        </authorList>
    </citation>
    <scope>NUCLEOTIDE SEQUENCE</scope>
    <source>
        <strain evidence="4">IBT 21472</strain>
    </source>
</reference>
<dbReference type="GO" id="GO:0005783">
    <property type="term" value="C:endoplasmic reticulum"/>
    <property type="evidence" value="ECO:0007669"/>
    <property type="project" value="TreeGrafter"/>
</dbReference>
<dbReference type="AlphaFoldDB" id="A0A9W9U8P1"/>
<evidence type="ECO:0000256" key="1">
    <source>
        <dbReference type="ARBA" id="ARBA00006484"/>
    </source>
</evidence>
<dbReference type="SUPFAM" id="SSF51735">
    <property type="entry name" value="NAD(P)-binding Rossmann-fold domains"/>
    <property type="match status" value="1"/>
</dbReference>
<evidence type="ECO:0000256" key="3">
    <source>
        <dbReference type="RuleBase" id="RU000363"/>
    </source>
</evidence>
<protein>
    <submittedName>
        <fullName evidence="4">Uncharacterized protein</fullName>
    </submittedName>
</protein>
<sequence>MMSPMGSVLITGCSDGGIGSGLALVFQERGYHVFATVRDPEKASALKNLPNVTLLTPEVTHLSDILAAKHIFSVQTGGILSYLINNAGRNHFMPLLDEDIDTAKEIFNINVWGPLAMTQAFAPLLMKANGTLVNITSIAGHGAIPTLGSYGASKRCQEHMADVLRLELSPFGVKVLCVVTGAISTNCLTYFQDWTLPPDSPYMEIEEYFSRFVQDTNGMPRTPLESYATEVVENILGGITGRIWVGERAEKMKNASLEGELAFSRDQCFMKGFGLDLLLK</sequence>
<dbReference type="Gene3D" id="3.40.50.720">
    <property type="entry name" value="NAD(P)-binding Rossmann-like Domain"/>
    <property type="match status" value="1"/>
</dbReference>